<gene>
    <name evidence="1" type="ORF">GE061_000286</name>
</gene>
<dbReference type="Proteomes" id="UP000466442">
    <property type="component" value="Linkage Group LG1"/>
</dbReference>
<comment type="caution">
    <text evidence="1">The sequence shown here is derived from an EMBL/GenBank/DDBJ whole genome shotgun (WGS) entry which is preliminary data.</text>
</comment>
<accession>A0A6A4KAY8</accession>
<keyword evidence="2" id="KW-1185">Reference proteome</keyword>
<evidence type="ECO:0000313" key="1">
    <source>
        <dbReference type="EMBL" id="KAF6215949.1"/>
    </source>
</evidence>
<protein>
    <submittedName>
        <fullName evidence="1">Uncharacterized protein</fullName>
    </submittedName>
</protein>
<evidence type="ECO:0000313" key="2">
    <source>
        <dbReference type="Proteomes" id="UP000466442"/>
    </source>
</evidence>
<dbReference type="AlphaFoldDB" id="A0A6A4KAY8"/>
<reference evidence="1" key="1">
    <citation type="journal article" date="2021" name="Mol. Ecol. Resour.">
        <title>Apolygus lucorum genome provides insights into omnivorousness and mesophyll feeding.</title>
        <authorList>
            <person name="Liu Y."/>
            <person name="Liu H."/>
            <person name="Wang H."/>
            <person name="Huang T."/>
            <person name="Liu B."/>
            <person name="Yang B."/>
            <person name="Yin L."/>
            <person name="Li B."/>
            <person name="Zhang Y."/>
            <person name="Zhang S."/>
            <person name="Jiang F."/>
            <person name="Zhang X."/>
            <person name="Ren Y."/>
            <person name="Wang B."/>
            <person name="Wang S."/>
            <person name="Lu Y."/>
            <person name="Wu K."/>
            <person name="Fan W."/>
            <person name="Wang G."/>
        </authorList>
    </citation>
    <scope>NUCLEOTIDE SEQUENCE</scope>
    <source>
        <strain evidence="1">12Hb</strain>
    </source>
</reference>
<organism evidence="1 2">
    <name type="scientific">Apolygus lucorum</name>
    <name type="common">Small green plant bug</name>
    <name type="synonym">Lygocoris lucorum</name>
    <dbReference type="NCBI Taxonomy" id="248454"/>
    <lineage>
        <taxon>Eukaryota</taxon>
        <taxon>Metazoa</taxon>
        <taxon>Ecdysozoa</taxon>
        <taxon>Arthropoda</taxon>
        <taxon>Hexapoda</taxon>
        <taxon>Insecta</taxon>
        <taxon>Pterygota</taxon>
        <taxon>Neoptera</taxon>
        <taxon>Paraneoptera</taxon>
        <taxon>Hemiptera</taxon>
        <taxon>Heteroptera</taxon>
        <taxon>Panheteroptera</taxon>
        <taxon>Cimicomorpha</taxon>
        <taxon>Miridae</taxon>
        <taxon>Mirini</taxon>
        <taxon>Apolygus</taxon>
    </lineage>
</organism>
<proteinExistence type="predicted"/>
<name>A0A6A4KAY8_APOLU</name>
<dbReference type="EMBL" id="WIXP02000001">
    <property type="protein sequence ID" value="KAF6215949.1"/>
    <property type="molecule type" value="Genomic_DNA"/>
</dbReference>
<sequence>MSVTGRSNEPYYRREFKQEQSLYEETSNLGITHPAEGSCFNQPYHYVIFTLVALLFLGSICLLSLDLLFARRRDDDKPADRRRSHAQMPPPRRSSAQAPPRIIVHDANSDATSDVPVIEQNSNNSKVFRRLAYKEMPTKATTSHVETVGCKLIGRQRVSI</sequence>